<evidence type="ECO:0000259" key="7">
    <source>
        <dbReference type="Pfam" id="PF12823"/>
    </source>
</evidence>
<gene>
    <name evidence="8" type="ORF">GCM10007173_24610</name>
</gene>
<keyword evidence="4 6" id="KW-1133">Transmembrane helix</keyword>
<dbReference type="Proteomes" id="UP000606115">
    <property type="component" value="Unassembled WGS sequence"/>
</dbReference>
<dbReference type="EMBL" id="BMKX01000006">
    <property type="protein sequence ID" value="GGJ64745.1"/>
    <property type="molecule type" value="Genomic_DNA"/>
</dbReference>
<keyword evidence="3 6" id="KW-0812">Transmembrane</keyword>
<comment type="caution">
    <text evidence="8">The sequence shown here is derived from an EMBL/GenBank/DDBJ whole genome shotgun (WGS) entry which is preliminary data.</text>
</comment>
<accession>A0ABQ2DRV9</accession>
<keyword evidence="2" id="KW-1003">Cell membrane</keyword>
<feature type="domain" description="DUF3817" evidence="7">
    <location>
        <begin position="6"/>
        <end position="92"/>
    </location>
</feature>
<comment type="subcellular location">
    <subcellularLocation>
        <location evidence="1">Cell membrane</location>
        <topology evidence="1">Multi-pass membrane protein</topology>
    </subcellularLocation>
</comment>
<dbReference type="Pfam" id="PF12823">
    <property type="entry name" value="DUF3817"/>
    <property type="match status" value="1"/>
</dbReference>
<feature type="transmembrane region" description="Helical" evidence="6">
    <location>
        <begin position="126"/>
        <end position="147"/>
    </location>
</feature>
<keyword evidence="9" id="KW-1185">Reference proteome</keyword>
<evidence type="ECO:0000313" key="8">
    <source>
        <dbReference type="EMBL" id="GGJ64745.1"/>
    </source>
</evidence>
<feature type="transmembrane region" description="Helical" evidence="6">
    <location>
        <begin position="12"/>
        <end position="31"/>
    </location>
</feature>
<proteinExistence type="predicted"/>
<dbReference type="GeneID" id="303304815"/>
<name>A0ABQ2DRV9_9MICC</name>
<organism evidence="8 9">
    <name type="scientific">Glutamicibacter ardleyensis</name>
    <dbReference type="NCBI Taxonomy" id="225894"/>
    <lineage>
        <taxon>Bacteria</taxon>
        <taxon>Bacillati</taxon>
        <taxon>Actinomycetota</taxon>
        <taxon>Actinomycetes</taxon>
        <taxon>Micrococcales</taxon>
        <taxon>Micrococcaceae</taxon>
        <taxon>Glutamicibacter</taxon>
    </lineage>
</organism>
<dbReference type="NCBIfam" id="TIGR03954">
    <property type="entry name" value="integ_memb_HG"/>
    <property type="match status" value="1"/>
</dbReference>
<dbReference type="PANTHER" id="PTHR40077">
    <property type="entry name" value="MEMBRANE PROTEIN-RELATED"/>
    <property type="match status" value="1"/>
</dbReference>
<sequence length="153" mass="16885">MSPSVMYRTVARAEAVTWTLLIIAMILKYGVKVGDWPVSVAGFIHGFVFLSYVVMSILVGMNQRWSKRLIVGAAATSVIPYLTIPFDKWLEKNGKLVGDWRTAASDHPGDRKWTDATMRWLVARPVLTAALLFVAIVAVFSTMLFLGPPGGRS</sequence>
<evidence type="ECO:0000256" key="1">
    <source>
        <dbReference type="ARBA" id="ARBA00004651"/>
    </source>
</evidence>
<reference evidence="9" key="1">
    <citation type="journal article" date="2019" name="Int. J. Syst. Evol. Microbiol.">
        <title>The Global Catalogue of Microorganisms (GCM) 10K type strain sequencing project: providing services to taxonomists for standard genome sequencing and annotation.</title>
        <authorList>
            <consortium name="The Broad Institute Genomics Platform"/>
            <consortium name="The Broad Institute Genome Sequencing Center for Infectious Disease"/>
            <person name="Wu L."/>
            <person name="Ma J."/>
        </authorList>
    </citation>
    <scope>NUCLEOTIDE SEQUENCE [LARGE SCALE GENOMIC DNA]</scope>
    <source>
        <strain evidence="9">CGMCC 1.3685</strain>
    </source>
</reference>
<evidence type="ECO:0000256" key="2">
    <source>
        <dbReference type="ARBA" id="ARBA00022475"/>
    </source>
</evidence>
<evidence type="ECO:0000256" key="3">
    <source>
        <dbReference type="ARBA" id="ARBA00022692"/>
    </source>
</evidence>
<evidence type="ECO:0000256" key="5">
    <source>
        <dbReference type="ARBA" id="ARBA00023136"/>
    </source>
</evidence>
<feature type="transmembrane region" description="Helical" evidence="6">
    <location>
        <begin position="43"/>
        <end position="62"/>
    </location>
</feature>
<dbReference type="PANTHER" id="PTHR40077:SF1">
    <property type="entry name" value="MEMBRANE PROTEIN"/>
    <property type="match status" value="1"/>
</dbReference>
<evidence type="ECO:0000256" key="4">
    <source>
        <dbReference type="ARBA" id="ARBA00022989"/>
    </source>
</evidence>
<dbReference type="RefSeq" id="WP_096254041.1">
    <property type="nucleotide sequence ID" value="NZ_BMKX01000006.1"/>
</dbReference>
<evidence type="ECO:0000256" key="6">
    <source>
        <dbReference type="SAM" id="Phobius"/>
    </source>
</evidence>
<dbReference type="InterPro" id="IPR023845">
    <property type="entry name" value="DUF3817_TM"/>
</dbReference>
<keyword evidence="5 6" id="KW-0472">Membrane</keyword>
<evidence type="ECO:0000313" key="9">
    <source>
        <dbReference type="Proteomes" id="UP000606115"/>
    </source>
</evidence>
<protein>
    <submittedName>
        <fullName evidence="8">Membrane protein</fullName>
    </submittedName>
</protein>